<dbReference type="RefSeq" id="WP_185745969.1">
    <property type="nucleotide sequence ID" value="NZ_VFOQ01000001.1"/>
</dbReference>
<feature type="transmembrane region" description="Helical" evidence="2">
    <location>
        <begin position="84"/>
        <end position="102"/>
    </location>
</feature>
<sequence>MNSDAAGRLSPRAAAGIARASTGTVVTIALAAAVLSYSGLHGLAVESGVSGTLAWLLPVCVDGLVIAASLGVLHATLTGTGAAFSWLLVGLGVAASTGGNVLVAHPSVTARLVAGAPPVILALALEQALRVLRHRAGLPARRVVRKTSTATTLTAALVGVSGDSAAQGPSTPARTGTTSRQPRAARTGSKTAAARALLAGAPDMPIADVVATTGVDPADARRIRRALLAETTGSATSPVPAVA</sequence>
<feature type="region of interest" description="Disordered" evidence="1">
    <location>
        <begin position="163"/>
        <end position="188"/>
    </location>
</feature>
<dbReference type="InterPro" id="IPR021235">
    <property type="entry name" value="DUF2637"/>
</dbReference>
<keyword evidence="2" id="KW-0472">Membrane</keyword>
<feature type="transmembrane region" description="Helical" evidence="2">
    <location>
        <begin position="108"/>
        <end position="125"/>
    </location>
</feature>
<feature type="transmembrane region" description="Helical" evidence="2">
    <location>
        <begin position="20"/>
        <end position="40"/>
    </location>
</feature>
<feature type="compositionally biased region" description="Polar residues" evidence="1">
    <location>
        <begin position="167"/>
        <end position="181"/>
    </location>
</feature>
<protein>
    <submittedName>
        <fullName evidence="3">Uncharacterized protein DUF2637</fullName>
    </submittedName>
</protein>
<dbReference type="Pfam" id="PF10935">
    <property type="entry name" value="DUF2637"/>
    <property type="match status" value="1"/>
</dbReference>
<dbReference type="AlphaFoldDB" id="A0A542ZEJ5"/>
<keyword evidence="4" id="KW-1185">Reference proteome</keyword>
<organism evidence="3 4">
    <name type="scientific">Oryzihumus leptocrescens</name>
    <dbReference type="NCBI Taxonomy" id="297536"/>
    <lineage>
        <taxon>Bacteria</taxon>
        <taxon>Bacillati</taxon>
        <taxon>Actinomycetota</taxon>
        <taxon>Actinomycetes</taxon>
        <taxon>Micrococcales</taxon>
        <taxon>Intrasporangiaceae</taxon>
        <taxon>Oryzihumus</taxon>
    </lineage>
</organism>
<accession>A0A542ZEJ5</accession>
<name>A0A542ZEJ5_9MICO</name>
<keyword evidence="2" id="KW-1133">Transmembrane helix</keyword>
<proteinExistence type="predicted"/>
<reference evidence="3 4" key="1">
    <citation type="submission" date="2019-06" db="EMBL/GenBank/DDBJ databases">
        <title>Sequencing the genomes of 1000 actinobacteria strains.</title>
        <authorList>
            <person name="Klenk H.-P."/>
        </authorList>
    </citation>
    <scope>NUCLEOTIDE SEQUENCE [LARGE SCALE GENOMIC DNA]</scope>
    <source>
        <strain evidence="3 4">DSM 18082</strain>
    </source>
</reference>
<evidence type="ECO:0000313" key="4">
    <source>
        <dbReference type="Proteomes" id="UP000319514"/>
    </source>
</evidence>
<keyword evidence="2" id="KW-0812">Transmembrane</keyword>
<dbReference type="Proteomes" id="UP000319514">
    <property type="component" value="Unassembled WGS sequence"/>
</dbReference>
<evidence type="ECO:0000256" key="2">
    <source>
        <dbReference type="SAM" id="Phobius"/>
    </source>
</evidence>
<comment type="caution">
    <text evidence="3">The sequence shown here is derived from an EMBL/GenBank/DDBJ whole genome shotgun (WGS) entry which is preliminary data.</text>
</comment>
<dbReference type="EMBL" id="VFOQ01000001">
    <property type="protein sequence ID" value="TQL58763.1"/>
    <property type="molecule type" value="Genomic_DNA"/>
</dbReference>
<evidence type="ECO:0000313" key="3">
    <source>
        <dbReference type="EMBL" id="TQL58763.1"/>
    </source>
</evidence>
<gene>
    <name evidence="3" type="ORF">FB474_0100</name>
</gene>
<feature type="transmembrane region" description="Helical" evidence="2">
    <location>
        <begin position="52"/>
        <end position="72"/>
    </location>
</feature>
<evidence type="ECO:0000256" key="1">
    <source>
        <dbReference type="SAM" id="MobiDB-lite"/>
    </source>
</evidence>